<keyword evidence="3 6" id="KW-0808">Transferase</keyword>
<feature type="compositionally biased region" description="Gly residues" evidence="4">
    <location>
        <begin position="406"/>
        <end position="419"/>
    </location>
</feature>
<dbReference type="Gene3D" id="3.90.550.10">
    <property type="entry name" value="Spore Coat Polysaccharide Biosynthesis Protein SpsA, Chain A"/>
    <property type="match status" value="1"/>
</dbReference>
<sequence length="419" mass="46033">MSTLVTVLIPFYNPAGFLKDAVESVVKQIEKGWRLILIDDASTENYLPQIEQYLSDSRVDLIRLPRNVGQSQALNKGLELVKTPYMIQLDSDDWFYPHTLTVLLNEASKLPEDIAVVSGNIQYVYEDASGNRIKTAVYKGREFKDIYDFLLANSSVWPRFYRVSAVRSVGGWPTDDPYEGRVMEDRRILLRLMEKYRFHWVDQMLYIHRKHGKNHTALQTERYAEMTEWTTLDALERLGGRYKPVFAQNAATGWKTVERLIPISPVLPVSSKPQPSSAHPKLDSSVKAPESPANVPESPANAPESPVKASESPTKTPALPITTPEAKPAWQARSATPSVSPLPVPQLQDQPAVPALQPVFAVPAFEAVPVPQYLYINAGPGTGPYTGPGTAPYTGPGTAPYTGPGTAPGTGPGTGLATL</sequence>
<dbReference type="InterPro" id="IPR050834">
    <property type="entry name" value="Glycosyltransf_2"/>
</dbReference>
<dbReference type="GO" id="GO:0016757">
    <property type="term" value="F:glycosyltransferase activity"/>
    <property type="evidence" value="ECO:0007669"/>
    <property type="project" value="UniProtKB-KW"/>
</dbReference>
<protein>
    <submittedName>
        <fullName evidence="6">Glycosyl transferase 2 family protein</fullName>
    </submittedName>
</protein>
<evidence type="ECO:0000313" key="6">
    <source>
        <dbReference type="EMBL" id="KFN11389.1"/>
    </source>
</evidence>
<dbReference type="InterPro" id="IPR001173">
    <property type="entry name" value="Glyco_trans_2-like"/>
</dbReference>
<name>A0A090ZJ67_PAEMA</name>
<dbReference type="SUPFAM" id="SSF53448">
    <property type="entry name" value="Nucleotide-diphospho-sugar transferases"/>
    <property type="match status" value="1"/>
</dbReference>
<dbReference type="Pfam" id="PF00535">
    <property type="entry name" value="Glycos_transf_2"/>
    <property type="match status" value="1"/>
</dbReference>
<feature type="domain" description="Glycosyltransferase 2-like" evidence="5">
    <location>
        <begin position="6"/>
        <end position="121"/>
    </location>
</feature>
<proteinExistence type="inferred from homology"/>
<gene>
    <name evidence="6" type="ORF">DJ90_6126</name>
</gene>
<dbReference type="PANTHER" id="PTHR43685:SF5">
    <property type="entry name" value="GLYCOSYLTRANSFERASE EPSE-RELATED"/>
    <property type="match status" value="1"/>
</dbReference>
<dbReference type="AlphaFoldDB" id="A0A090ZJ67"/>
<organism evidence="6 7">
    <name type="scientific">Paenibacillus macerans</name>
    <name type="common">Bacillus macerans</name>
    <dbReference type="NCBI Taxonomy" id="44252"/>
    <lineage>
        <taxon>Bacteria</taxon>
        <taxon>Bacillati</taxon>
        <taxon>Bacillota</taxon>
        <taxon>Bacilli</taxon>
        <taxon>Bacillales</taxon>
        <taxon>Paenibacillaceae</taxon>
        <taxon>Paenibacillus</taxon>
    </lineage>
</organism>
<dbReference type="PANTHER" id="PTHR43685">
    <property type="entry name" value="GLYCOSYLTRANSFERASE"/>
    <property type="match status" value="1"/>
</dbReference>
<dbReference type="InterPro" id="IPR029044">
    <property type="entry name" value="Nucleotide-diphossugar_trans"/>
</dbReference>
<dbReference type="EMBL" id="JMQA01000010">
    <property type="protein sequence ID" value="KFN11389.1"/>
    <property type="molecule type" value="Genomic_DNA"/>
</dbReference>
<keyword evidence="7" id="KW-1185">Reference proteome</keyword>
<dbReference type="Proteomes" id="UP000029278">
    <property type="component" value="Unassembled WGS sequence"/>
</dbReference>
<feature type="region of interest" description="Disordered" evidence="4">
    <location>
        <begin position="389"/>
        <end position="419"/>
    </location>
</feature>
<evidence type="ECO:0000256" key="2">
    <source>
        <dbReference type="ARBA" id="ARBA00022676"/>
    </source>
</evidence>
<comment type="caution">
    <text evidence="6">The sequence shown here is derived from an EMBL/GenBank/DDBJ whole genome shotgun (WGS) entry which is preliminary data.</text>
</comment>
<dbReference type="PATRIC" id="fig|44252.3.peg.654"/>
<evidence type="ECO:0000256" key="3">
    <source>
        <dbReference type="ARBA" id="ARBA00022679"/>
    </source>
</evidence>
<dbReference type="HOGENOM" id="CLU_655263_0_0_9"/>
<reference evidence="6 7" key="1">
    <citation type="submission" date="2014-04" db="EMBL/GenBank/DDBJ databases">
        <authorList>
            <person name="Bishop-Lilly K.A."/>
            <person name="Broomall S.M."/>
            <person name="Chain P.S."/>
            <person name="Chertkov O."/>
            <person name="Coyne S.R."/>
            <person name="Daligault H.E."/>
            <person name="Davenport K.W."/>
            <person name="Erkkila T."/>
            <person name="Frey K.G."/>
            <person name="Gibbons H.S."/>
            <person name="Gu W."/>
            <person name="Jaissle J."/>
            <person name="Johnson S.L."/>
            <person name="Koroleva G.I."/>
            <person name="Ladner J.T."/>
            <person name="Lo C.-C."/>
            <person name="Minogue T.D."/>
            <person name="Munk C."/>
            <person name="Palacios G.F."/>
            <person name="Redden C.L."/>
            <person name="Rosenzweig C.N."/>
            <person name="Scholz M.B."/>
            <person name="Teshima H."/>
            <person name="Xu Y."/>
        </authorList>
    </citation>
    <scope>NUCLEOTIDE SEQUENCE [LARGE SCALE GENOMIC DNA]</scope>
    <source>
        <strain evidence="6 7">8244</strain>
    </source>
</reference>
<dbReference type="STRING" id="44252.DJ90_6126"/>
<evidence type="ECO:0000313" key="7">
    <source>
        <dbReference type="Proteomes" id="UP000029278"/>
    </source>
</evidence>
<evidence type="ECO:0000259" key="5">
    <source>
        <dbReference type="Pfam" id="PF00535"/>
    </source>
</evidence>
<comment type="similarity">
    <text evidence="1">Belongs to the glycosyltransferase 2 family.</text>
</comment>
<dbReference type="OrthoDB" id="396512at2"/>
<dbReference type="CDD" id="cd00761">
    <property type="entry name" value="Glyco_tranf_GTA_type"/>
    <property type="match status" value="1"/>
</dbReference>
<dbReference type="GeneID" id="77011865"/>
<feature type="region of interest" description="Disordered" evidence="4">
    <location>
        <begin position="268"/>
        <end position="342"/>
    </location>
</feature>
<feature type="compositionally biased region" description="Low complexity" evidence="4">
    <location>
        <begin position="389"/>
        <end position="405"/>
    </location>
</feature>
<dbReference type="RefSeq" id="WP_036620364.1">
    <property type="nucleotide sequence ID" value="NZ_JAKOBR010000099.1"/>
</dbReference>
<accession>A0A090ZJ67</accession>
<evidence type="ECO:0000256" key="1">
    <source>
        <dbReference type="ARBA" id="ARBA00006739"/>
    </source>
</evidence>
<evidence type="ECO:0000256" key="4">
    <source>
        <dbReference type="SAM" id="MobiDB-lite"/>
    </source>
</evidence>
<keyword evidence="2" id="KW-0328">Glycosyltransferase</keyword>